<dbReference type="Pfam" id="PF04237">
    <property type="entry name" value="YjbR"/>
    <property type="match status" value="1"/>
</dbReference>
<evidence type="ECO:0000313" key="1">
    <source>
        <dbReference type="EMBL" id="UUP13141.1"/>
    </source>
</evidence>
<protein>
    <submittedName>
        <fullName evidence="1">MmcQ/YjbR family DNA-binding protein</fullName>
    </submittedName>
</protein>
<name>A0ABY5M7N5_9ACTN</name>
<dbReference type="RefSeq" id="WP_232400834.1">
    <property type="nucleotide sequence ID" value="NZ_CP102173.1"/>
</dbReference>
<gene>
    <name evidence="1" type="ORF">NQV15_14945</name>
</gene>
<keyword evidence="2" id="KW-1185">Reference proteome</keyword>
<dbReference type="EMBL" id="CP102173">
    <property type="protein sequence ID" value="UUP13141.1"/>
    <property type="molecule type" value="Genomic_DNA"/>
</dbReference>
<evidence type="ECO:0000313" key="2">
    <source>
        <dbReference type="Proteomes" id="UP001316184"/>
    </source>
</evidence>
<keyword evidence="1" id="KW-0238">DNA-binding</keyword>
<dbReference type="Proteomes" id="UP001316184">
    <property type="component" value="Chromosome"/>
</dbReference>
<dbReference type="InterPro" id="IPR058532">
    <property type="entry name" value="YjbR/MT2646/Rv2570-like"/>
</dbReference>
<organism evidence="1 2">
    <name type="scientific">Aeromicrobium wangtongii</name>
    <dbReference type="NCBI Taxonomy" id="2969247"/>
    <lineage>
        <taxon>Bacteria</taxon>
        <taxon>Bacillati</taxon>
        <taxon>Actinomycetota</taxon>
        <taxon>Actinomycetes</taxon>
        <taxon>Propionibacteriales</taxon>
        <taxon>Nocardioidaceae</taxon>
        <taxon>Aeromicrobium</taxon>
    </lineage>
</organism>
<dbReference type="InterPro" id="IPR038056">
    <property type="entry name" value="YjbR-like_sf"/>
</dbReference>
<accession>A0ABY5M7N5</accession>
<proteinExistence type="predicted"/>
<reference evidence="1 2" key="1">
    <citation type="submission" date="2022-08" db="EMBL/GenBank/DDBJ databases">
        <title>novel species in genus Aeromicrobium.</title>
        <authorList>
            <person name="Ye L."/>
        </authorList>
    </citation>
    <scope>NUCLEOTIDE SEQUENCE [LARGE SCALE GENOMIC DNA]</scope>
    <source>
        <strain evidence="2">zg-Y1379</strain>
    </source>
</reference>
<dbReference type="SUPFAM" id="SSF142906">
    <property type="entry name" value="YjbR-like"/>
    <property type="match status" value="1"/>
</dbReference>
<sequence>MTVTWDDVVAMATGLPEVAEATTWGTPSLKVAGKLMARLRTEDDGGLAVKCSAADKEALVAGPDPAYYTLPHYDRSNYVLVDLDRADRDELAELIADAWHIAAPARLRKQRP</sequence>
<dbReference type="GO" id="GO:0003677">
    <property type="term" value="F:DNA binding"/>
    <property type="evidence" value="ECO:0007669"/>
    <property type="project" value="UniProtKB-KW"/>
</dbReference>
<dbReference type="Gene3D" id="3.90.1150.30">
    <property type="match status" value="1"/>
</dbReference>